<dbReference type="OrthoDB" id="2738309at2"/>
<dbReference type="RefSeq" id="WP_120108204.1">
    <property type="nucleotide sequence ID" value="NZ_QXQB01000001.1"/>
</dbReference>
<dbReference type="EMBL" id="QXQB01000001">
    <property type="protein sequence ID" value="RJX41643.1"/>
    <property type="molecule type" value="Genomic_DNA"/>
</dbReference>
<accession>A0A3A6Q2H4</accession>
<dbReference type="AlphaFoldDB" id="A0A3A6Q2H4"/>
<reference evidence="1 2" key="1">
    <citation type="submission" date="2018-09" db="EMBL/GenBank/DDBJ databases">
        <title>Paenibacillus aracenensis nov. sp. isolated from a cave in southern Spain.</title>
        <authorList>
            <person name="Jurado V."/>
            <person name="Gutierrez-Patricio S."/>
            <person name="Gonzalez-Pimentel J.L."/>
            <person name="Miller A.Z."/>
            <person name="Laiz L."/>
            <person name="Saiz-Jimenez C."/>
        </authorList>
    </citation>
    <scope>NUCLEOTIDE SEQUENCE [LARGE SCALE GENOMIC DNA]</scope>
    <source>
        <strain evidence="1 2">JCM 19203</strain>
    </source>
</reference>
<organism evidence="1 2">
    <name type="scientific">Paenibacillus pinisoli</name>
    <dbReference type="NCBI Taxonomy" id="1276110"/>
    <lineage>
        <taxon>Bacteria</taxon>
        <taxon>Bacillati</taxon>
        <taxon>Bacillota</taxon>
        <taxon>Bacilli</taxon>
        <taxon>Bacillales</taxon>
        <taxon>Paenibacillaceae</taxon>
        <taxon>Paenibacillus</taxon>
    </lineage>
</organism>
<evidence type="ECO:0000313" key="1">
    <source>
        <dbReference type="EMBL" id="RJX41643.1"/>
    </source>
</evidence>
<keyword evidence="2" id="KW-1185">Reference proteome</keyword>
<evidence type="ECO:0000313" key="2">
    <source>
        <dbReference type="Proteomes" id="UP000267798"/>
    </source>
</evidence>
<dbReference type="Proteomes" id="UP000267798">
    <property type="component" value="Unassembled WGS sequence"/>
</dbReference>
<gene>
    <name evidence="1" type="ORF">D3P09_06700</name>
</gene>
<comment type="caution">
    <text evidence="1">The sequence shown here is derived from an EMBL/GenBank/DDBJ whole genome shotgun (WGS) entry which is preliminary data.</text>
</comment>
<proteinExistence type="predicted"/>
<name>A0A3A6Q2H4_9BACL</name>
<protein>
    <submittedName>
        <fullName evidence="1">Uncharacterized protein</fullName>
    </submittedName>
</protein>
<sequence length="133" mass="15822">MKYINNYNIFTERLNVLGSWSYEEIVGIKYDIDIDYEGNYITTIDLVFFLSVIKTKQRFRLKVRYHNVSELSLRQVTNLYLTDSLIIHDKSEQGWDLNQRYHVHDDSGYGDNDGYNFINFHCSSIEAITLEEF</sequence>